<dbReference type="AlphaFoldDB" id="A0A346Y5S8"/>
<keyword evidence="2" id="KW-0812">Transmembrane</keyword>
<protein>
    <submittedName>
        <fullName evidence="3">Uncharacterized protein</fullName>
    </submittedName>
</protein>
<geneLocation type="plasmid" evidence="4">
    <name>pedy32-46i</name>
</geneLocation>
<evidence type="ECO:0000313" key="3">
    <source>
        <dbReference type="EMBL" id="AXV09825.1"/>
    </source>
</evidence>
<gene>
    <name evidence="3" type="ORF">DVS28_b0055</name>
</gene>
<sequence length="106" mass="10575">MTTATATTDTDSAFDHVVEGYRMPSHGGTNGGNRGPDDFGRGGGGWGGGSGDDSEGEESGRVLWGIIGGILTVTVLAGFNPTIAAVAFLLGLAAVGIVTLIPAARR</sequence>
<feature type="transmembrane region" description="Helical" evidence="2">
    <location>
        <begin position="62"/>
        <end position="79"/>
    </location>
</feature>
<dbReference type="RefSeq" id="WP_114594443.1">
    <property type="nucleotide sequence ID" value="NZ_CP031166.1"/>
</dbReference>
<evidence type="ECO:0000256" key="1">
    <source>
        <dbReference type="SAM" id="MobiDB-lite"/>
    </source>
</evidence>
<proteinExistence type="predicted"/>
<evidence type="ECO:0000313" key="4">
    <source>
        <dbReference type="Proteomes" id="UP000264006"/>
    </source>
</evidence>
<feature type="compositionally biased region" description="Gly residues" evidence="1">
    <location>
        <begin position="41"/>
        <end position="51"/>
    </location>
</feature>
<name>A0A346Y5S8_9ACTN</name>
<feature type="region of interest" description="Disordered" evidence="1">
    <location>
        <begin position="20"/>
        <end position="58"/>
    </location>
</feature>
<keyword evidence="4" id="KW-1185">Reference proteome</keyword>
<reference evidence="3 4" key="1">
    <citation type="submission" date="2018-09" db="EMBL/GenBank/DDBJ databases">
        <title>Complete genome sequence of Euzebya sp. DY32-46 isolated from seawater of Pacific Ocean.</title>
        <authorList>
            <person name="Xu L."/>
            <person name="Wu Y.-H."/>
            <person name="Xu X.-W."/>
        </authorList>
    </citation>
    <scope>NUCLEOTIDE SEQUENCE [LARGE SCALE GENOMIC DNA]</scope>
    <source>
        <strain evidence="3 4">DY32-46</strain>
        <plasmid evidence="4">pedy32-46i</plasmid>
    </source>
</reference>
<dbReference type="KEGG" id="euz:DVS28_b0055"/>
<keyword evidence="2" id="KW-0472">Membrane</keyword>
<keyword evidence="3" id="KW-0614">Plasmid</keyword>
<organism evidence="3 4">
    <name type="scientific">Euzebya pacifica</name>
    <dbReference type="NCBI Taxonomy" id="1608957"/>
    <lineage>
        <taxon>Bacteria</taxon>
        <taxon>Bacillati</taxon>
        <taxon>Actinomycetota</taxon>
        <taxon>Nitriliruptoria</taxon>
        <taxon>Euzebyales</taxon>
    </lineage>
</organism>
<dbReference type="EMBL" id="CP031166">
    <property type="protein sequence ID" value="AXV09825.1"/>
    <property type="molecule type" value="Genomic_DNA"/>
</dbReference>
<evidence type="ECO:0000256" key="2">
    <source>
        <dbReference type="SAM" id="Phobius"/>
    </source>
</evidence>
<keyword evidence="2" id="KW-1133">Transmembrane helix</keyword>
<dbReference type="Proteomes" id="UP000264006">
    <property type="component" value="Plasmid pEDY32-46I"/>
</dbReference>
<feature type="transmembrane region" description="Helical" evidence="2">
    <location>
        <begin position="85"/>
        <end position="104"/>
    </location>
</feature>
<accession>A0A346Y5S8</accession>